<accession>A0ABW3UML2</accession>
<protein>
    <submittedName>
        <fullName evidence="1">Uncharacterized protein</fullName>
    </submittedName>
</protein>
<proteinExistence type="predicted"/>
<comment type="caution">
    <text evidence="1">The sequence shown here is derived from an EMBL/GenBank/DDBJ whole genome shotgun (WGS) entry which is preliminary data.</text>
</comment>
<evidence type="ECO:0000313" key="1">
    <source>
        <dbReference type="EMBL" id="MFD1221647.1"/>
    </source>
</evidence>
<sequence>MDGLVGFLILGALFGIFVAIQKLNSNIITQIDQNERIIELLQEKCNNHSADGER</sequence>
<keyword evidence="2" id="KW-1185">Reference proteome</keyword>
<name>A0ABW3UML2_9BACL</name>
<dbReference type="Proteomes" id="UP001597180">
    <property type="component" value="Unassembled WGS sequence"/>
</dbReference>
<dbReference type="RefSeq" id="WP_345585733.1">
    <property type="nucleotide sequence ID" value="NZ_BAABJG010000003.1"/>
</dbReference>
<evidence type="ECO:0000313" key="2">
    <source>
        <dbReference type="Proteomes" id="UP001597180"/>
    </source>
</evidence>
<gene>
    <name evidence="1" type="ORF">ACFQ4B_16130</name>
</gene>
<reference evidence="2" key="1">
    <citation type="journal article" date="2019" name="Int. J. Syst. Evol. Microbiol.">
        <title>The Global Catalogue of Microorganisms (GCM) 10K type strain sequencing project: providing services to taxonomists for standard genome sequencing and annotation.</title>
        <authorList>
            <consortium name="The Broad Institute Genomics Platform"/>
            <consortium name="The Broad Institute Genome Sequencing Center for Infectious Disease"/>
            <person name="Wu L."/>
            <person name="Ma J."/>
        </authorList>
    </citation>
    <scope>NUCLEOTIDE SEQUENCE [LARGE SCALE GENOMIC DNA]</scope>
    <source>
        <strain evidence="2">CCUG 53270</strain>
    </source>
</reference>
<dbReference type="EMBL" id="JBHTLU010000019">
    <property type="protein sequence ID" value="MFD1221647.1"/>
    <property type="molecule type" value="Genomic_DNA"/>
</dbReference>
<organism evidence="1 2">
    <name type="scientific">Paenibacillus vulneris</name>
    <dbReference type="NCBI Taxonomy" id="1133364"/>
    <lineage>
        <taxon>Bacteria</taxon>
        <taxon>Bacillati</taxon>
        <taxon>Bacillota</taxon>
        <taxon>Bacilli</taxon>
        <taxon>Bacillales</taxon>
        <taxon>Paenibacillaceae</taxon>
        <taxon>Paenibacillus</taxon>
    </lineage>
</organism>